<reference evidence="1 2" key="2">
    <citation type="submission" date="2018-03" db="EMBL/GenBank/DDBJ databases">
        <title>The ancient ancestry and fast evolution of plastids.</title>
        <authorList>
            <person name="Moore K.R."/>
            <person name="Magnabosco C."/>
            <person name="Momper L."/>
            <person name="Gold D.A."/>
            <person name="Bosak T."/>
            <person name="Fournier G.P."/>
        </authorList>
    </citation>
    <scope>NUCLEOTIDE SEQUENCE [LARGE SCALE GENOMIC DNA]</scope>
    <source>
        <strain evidence="1 2">CCAP 1448/3</strain>
    </source>
</reference>
<evidence type="ECO:0000313" key="1">
    <source>
        <dbReference type="EMBL" id="PSB03689.1"/>
    </source>
</evidence>
<dbReference type="RefSeq" id="WP_106287958.1">
    <property type="nucleotide sequence ID" value="NZ_CAWNTC010000246.1"/>
</dbReference>
<dbReference type="Proteomes" id="UP000238762">
    <property type="component" value="Unassembled WGS sequence"/>
</dbReference>
<evidence type="ECO:0000313" key="2">
    <source>
        <dbReference type="Proteomes" id="UP000238762"/>
    </source>
</evidence>
<protein>
    <submittedName>
        <fullName evidence="1">Uncharacterized protein</fullName>
    </submittedName>
</protein>
<accession>A0A2T1C601</accession>
<gene>
    <name evidence="1" type="ORF">C7B64_07160</name>
</gene>
<keyword evidence="2" id="KW-1185">Reference proteome</keyword>
<dbReference type="AlphaFoldDB" id="A0A2T1C601"/>
<proteinExistence type="predicted"/>
<dbReference type="OrthoDB" id="529355at2"/>
<dbReference type="EMBL" id="PVWJ01000026">
    <property type="protein sequence ID" value="PSB03689.1"/>
    <property type="molecule type" value="Genomic_DNA"/>
</dbReference>
<comment type="caution">
    <text evidence="1">The sequence shown here is derived from an EMBL/GenBank/DDBJ whole genome shotgun (WGS) entry which is preliminary data.</text>
</comment>
<organism evidence="1 2">
    <name type="scientific">Merismopedia glauca CCAP 1448/3</name>
    <dbReference type="NCBI Taxonomy" id="1296344"/>
    <lineage>
        <taxon>Bacteria</taxon>
        <taxon>Bacillati</taxon>
        <taxon>Cyanobacteriota</taxon>
        <taxon>Cyanophyceae</taxon>
        <taxon>Synechococcales</taxon>
        <taxon>Merismopediaceae</taxon>
        <taxon>Merismopedia</taxon>
    </lineage>
</organism>
<sequence length="154" mass="17027">MNLDQQIQELIDNAPEDDLTTQGIMAIAPVLKLLASRFKHETYFVWQNFQQQWVLTTLAHQTKPNLSKQVIYTFASAGDAASSNTSPGSPQSIPIISLLFQLIAMESVDSLVIFDRPGDLMSGTEIARQDLQNLIHTQLQQLYPSGGDIPSDLA</sequence>
<reference evidence="1 2" key="1">
    <citation type="submission" date="2018-02" db="EMBL/GenBank/DDBJ databases">
        <authorList>
            <person name="Cohen D.B."/>
            <person name="Kent A.D."/>
        </authorList>
    </citation>
    <scope>NUCLEOTIDE SEQUENCE [LARGE SCALE GENOMIC DNA]</scope>
    <source>
        <strain evidence="1 2">CCAP 1448/3</strain>
    </source>
</reference>
<name>A0A2T1C601_9CYAN</name>